<feature type="non-terminal residue" evidence="1">
    <location>
        <position position="76"/>
    </location>
</feature>
<comment type="caution">
    <text evidence="1">The sequence shown here is derived from an EMBL/GenBank/DDBJ whole genome shotgun (WGS) entry which is preliminary data.</text>
</comment>
<name>A0A1Y3BKM6_EURMA</name>
<reference evidence="1 2" key="1">
    <citation type="submission" date="2017-03" db="EMBL/GenBank/DDBJ databases">
        <title>Genome Survey of Euroglyphus maynei.</title>
        <authorList>
            <person name="Arlian L.G."/>
            <person name="Morgan M.S."/>
            <person name="Rider S.D."/>
        </authorList>
    </citation>
    <scope>NUCLEOTIDE SEQUENCE [LARGE SCALE GENOMIC DNA]</scope>
    <source>
        <strain evidence="1">Arlian Lab</strain>
        <tissue evidence="1">Whole body</tissue>
    </source>
</reference>
<dbReference type="EMBL" id="MUJZ01018176">
    <property type="protein sequence ID" value="OTF80448.1"/>
    <property type="molecule type" value="Genomic_DNA"/>
</dbReference>
<protein>
    <submittedName>
        <fullName evidence="1">Uncharacterized protein</fullName>
    </submittedName>
</protein>
<keyword evidence="2" id="KW-1185">Reference proteome</keyword>
<proteinExistence type="predicted"/>
<sequence>MKIERRLSYALVKTMTIKTCVGVYDDQMKRWRPDFYRHATNDGLELTIDYVDTLIDDDDNDNDQFDKIIVAIHGVP</sequence>
<organism evidence="1 2">
    <name type="scientific">Euroglyphus maynei</name>
    <name type="common">Mayne's house dust mite</name>
    <dbReference type="NCBI Taxonomy" id="6958"/>
    <lineage>
        <taxon>Eukaryota</taxon>
        <taxon>Metazoa</taxon>
        <taxon>Ecdysozoa</taxon>
        <taxon>Arthropoda</taxon>
        <taxon>Chelicerata</taxon>
        <taxon>Arachnida</taxon>
        <taxon>Acari</taxon>
        <taxon>Acariformes</taxon>
        <taxon>Sarcoptiformes</taxon>
        <taxon>Astigmata</taxon>
        <taxon>Psoroptidia</taxon>
        <taxon>Analgoidea</taxon>
        <taxon>Pyroglyphidae</taxon>
        <taxon>Pyroglyphinae</taxon>
        <taxon>Euroglyphus</taxon>
    </lineage>
</organism>
<dbReference type="AlphaFoldDB" id="A0A1Y3BKM6"/>
<evidence type="ECO:0000313" key="1">
    <source>
        <dbReference type="EMBL" id="OTF80448.1"/>
    </source>
</evidence>
<accession>A0A1Y3BKM6</accession>
<dbReference type="Proteomes" id="UP000194236">
    <property type="component" value="Unassembled WGS sequence"/>
</dbReference>
<evidence type="ECO:0000313" key="2">
    <source>
        <dbReference type="Proteomes" id="UP000194236"/>
    </source>
</evidence>
<gene>
    <name evidence="1" type="ORF">BLA29_015334</name>
</gene>